<dbReference type="EMBL" id="BMAT01007441">
    <property type="protein sequence ID" value="GFR64349.1"/>
    <property type="molecule type" value="Genomic_DNA"/>
</dbReference>
<keyword evidence="4" id="KW-1185">Reference proteome</keyword>
<gene>
    <name evidence="3" type="ORF">ElyMa_003629600</name>
</gene>
<keyword evidence="2" id="KW-1133">Transmembrane helix</keyword>
<feature type="transmembrane region" description="Helical" evidence="2">
    <location>
        <begin position="61"/>
        <end position="80"/>
    </location>
</feature>
<organism evidence="3 4">
    <name type="scientific">Elysia marginata</name>
    <dbReference type="NCBI Taxonomy" id="1093978"/>
    <lineage>
        <taxon>Eukaryota</taxon>
        <taxon>Metazoa</taxon>
        <taxon>Spiralia</taxon>
        <taxon>Lophotrochozoa</taxon>
        <taxon>Mollusca</taxon>
        <taxon>Gastropoda</taxon>
        <taxon>Heterobranchia</taxon>
        <taxon>Euthyneura</taxon>
        <taxon>Panpulmonata</taxon>
        <taxon>Sacoglossa</taxon>
        <taxon>Placobranchoidea</taxon>
        <taxon>Plakobranchidae</taxon>
        <taxon>Elysia</taxon>
    </lineage>
</organism>
<dbReference type="AlphaFoldDB" id="A0AAV4ETQ1"/>
<dbReference type="Proteomes" id="UP000762676">
    <property type="component" value="Unassembled WGS sequence"/>
</dbReference>
<proteinExistence type="predicted"/>
<evidence type="ECO:0000256" key="2">
    <source>
        <dbReference type="SAM" id="Phobius"/>
    </source>
</evidence>
<name>A0AAV4ETQ1_9GAST</name>
<keyword evidence="2" id="KW-0472">Membrane</keyword>
<evidence type="ECO:0000313" key="3">
    <source>
        <dbReference type="EMBL" id="GFR64349.1"/>
    </source>
</evidence>
<protein>
    <submittedName>
        <fullName evidence="3">Uncharacterized protein</fullName>
    </submittedName>
</protein>
<reference evidence="3 4" key="1">
    <citation type="journal article" date="2021" name="Elife">
        <title>Chloroplast acquisition without the gene transfer in kleptoplastic sea slugs, Plakobranchus ocellatus.</title>
        <authorList>
            <person name="Maeda T."/>
            <person name="Takahashi S."/>
            <person name="Yoshida T."/>
            <person name="Shimamura S."/>
            <person name="Takaki Y."/>
            <person name="Nagai Y."/>
            <person name="Toyoda A."/>
            <person name="Suzuki Y."/>
            <person name="Arimoto A."/>
            <person name="Ishii H."/>
            <person name="Satoh N."/>
            <person name="Nishiyama T."/>
            <person name="Hasebe M."/>
            <person name="Maruyama T."/>
            <person name="Minagawa J."/>
            <person name="Obokata J."/>
            <person name="Shigenobu S."/>
        </authorList>
    </citation>
    <scope>NUCLEOTIDE SEQUENCE [LARGE SCALE GENOMIC DNA]</scope>
</reference>
<evidence type="ECO:0000313" key="4">
    <source>
        <dbReference type="Proteomes" id="UP000762676"/>
    </source>
</evidence>
<accession>A0AAV4ETQ1</accession>
<feature type="compositionally biased region" description="Basic and acidic residues" evidence="1">
    <location>
        <begin position="19"/>
        <end position="32"/>
    </location>
</feature>
<sequence length="132" mass="14951">MATEESRKENLSQVVRGTDLVKPDTHEPETPRKPGGPALYRTAKYAERSWRFHMTNKEKRCGLYVACKLLTFLLKAWFLGAVSTRTENGYCAPDLNLPSDRMCIEERSADNNTRESLDCFIFKGKGNQSTGT</sequence>
<evidence type="ECO:0000256" key="1">
    <source>
        <dbReference type="SAM" id="MobiDB-lite"/>
    </source>
</evidence>
<comment type="caution">
    <text evidence="3">The sequence shown here is derived from an EMBL/GenBank/DDBJ whole genome shotgun (WGS) entry which is preliminary data.</text>
</comment>
<keyword evidence="2" id="KW-0812">Transmembrane</keyword>
<feature type="compositionally biased region" description="Basic and acidic residues" evidence="1">
    <location>
        <begin position="1"/>
        <end position="10"/>
    </location>
</feature>
<feature type="region of interest" description="Disordered" evidence="1">
    <location>
        <begin position="1"/>
        <end position="38"/>
    </location>
</feature>